<sequence length="305" mass="33303">MNLHHLMHFLAVADTGSFSRASELVHLTQPALSRSIQMLEQDLGARLIDRVGKRNELTPLGVAVAEKARRIVSETVDLKRTAELLSQGEGGQIRLGLGYAPSAMFAGPLLTYMLSHYPRVDVHLSTASPDIQLAALRERTLDALLVHSRAVRPHDDLHLDLIGTAQSGFMCRRGHPLARRRNVGFDEILNFPVVSTMLSDEATRTLVEQFGPAAHSARLLRASADSATALIEAVNATDAIFLGALGTARAWLEKGEIVLVKLDRPLDIDAPYAFVTLAGRTQSPVLEKVRVFCTQLVAQKIRNAT</sequence>
<dbReference type="InterPro" id="IPR036388">
    <property type="entry name" value="WH-like_DNA-bd_sf"/>
</dbReference>
<dbReference type="InterPro" id="IPR005119">
    <property type="entry name" value="LysR_subst-bd"/>
</dbReference>
<reference evidence="6 7" key="1">
    <citation type="submission" date="2016-07" db="EMBL/GenBank/DDBJ databases">
        <title>Genome analysis of Burkholderia fungorum ES3-20.</title>
        <authorList>
            <person name="Xu D."/>
            <person name="Yao R."/>
            <person name="Zheng S."/>
        </authorList>
    </citation>
    <scope>NUCLEOTIDE SEQUENCE [LARGE SCALE GENOMIC DNA]</scope>
    <source>
        <strain evidence="6 7">ES3-20</strain>
    </source>
</reference>
<dbReference type="Gene3D" id="1.10.10.10">
    <property type="entry name" value="Winged helix-like DNA-binding domain superfamily/Winged helix DNA-binding domain"/>
    <property type="match status" value="1"/>
</dbReference>
<dbReference type="Pfam" id="PF03466">
    <property type="entry name" value="LysR_substrate"/>
    <property type="match status" value="1"/>
</dbReference>
<proteinExistence type="inferred from homology"/>
<dbReference type="CDD" id="cd05466">
    <property type="entry name" value="PBP2_LTTR_substrate"/>
    <property type="match status" value="1"/>
</dbReference>
<name>A0A420H0L9_9BURK</name>
<evidence type="ECO:0000256" key="3">
    <source>
        <dbReference type="ARBA" id="ARBA00023125"/>
    </source>
</evidence>
<dbReference type="Pfam" id="PF00126">
    <property type="entry name" value="HTH_1"/>
    <property type="match status" value="1"/>
</dbReference>
<protein>
    <submittedName>
        <fullName evidence="6">LysR family transcriptional regulator</fullName>
    </submittedName>
</protein>
<dbReference type="PANTHER" id="PTHR30126:SF98">
    <property type="entry name" value="HTH-TYPE TRANSCRIPTIONAL ACTIVATOR BAUR"/>
    <property type="match status" value="1"/>
</dbReference>
<dbReference type="RefSeq" id="WP_120342701.1">
    <property type="nucleotide sequence ID" value="NZ_MCAS01000001.1"/>
</dbReference>
<feature type="domain" description="HTH lysR-type" evidence="5">
    <location>
        <begin position="1"/>
        <end position="58"/>
    </location>
</feature>
<evidence type="ECO:0000259" key="5">
    <source>
        <dbReference type="PROSITE" id="PS50931"/>
    </source>
</evidence>
<dbReference type="SUPFAM" id="SSF53850">
    <property type="entry name" value="Periplasmic binding protein-like II"/>
    <property type="match status" value="1"/>
</dbReference>
<dbReference type="EMBL" id="MCAS01000001">
    <property type="protein sequence ID" value="RKF51065.1"/>
    <property type="molecule type" value="Genomic_DNA"/>
</dbReference>
<dbReference type="Gene3D" id="3.40.190.290">
    <property type="match status" value="1"/>
</dbReference>
<keyword evidence="4" id="KW-0804">Transcription</keyword>
<comment type="caution">
    <text evidence="6">The sequence shown here is derived from an EMBL/GenBank/DDBJ whole genome shotgun (WGS) entry which is preliminary data.</text>
</comment>
<keyword evidence="3" id="KW-0238">DNA-binding</keyword>
<dbReference type="AlphaFoldDB" id="A0A420H0L9"/>
<dbReference type="InterPro" id="IPR036390">
    <property type="entry name" value="WH_DNA-bd_sf"/>
</dbReference>
<accession>A0A420H0L9</accession>
<gene>
    <name evidence="6" type="ORF">BCY88_02645</name>
</gene>
<dbReference type="PRINTS" id="PR00039">
    <property type="entry name" value="HTHLYSR"/>
</dbReference>
<dbReference type="SUPFAM" id="SSF46785">
    <property type="entry name" value="Winged helix' DNA-binding domain"/>
    <property type="match status" value="1"/>
</dbReference>
<dbReference type="PANTHER" id="PTHR30126">
    <property type="entry name" value="HTH-TYPE TRANSCRIPTIONAL REGULATOR"/>
    <property type="match status" value="1"/>
</dbReference>
<evidence type="ECO:0000256" key="4">
    <source>
        <dbReference type="ARBA" id="ARBA00023163"/>
    </source>
</evidence>
<evidence type="ECO:0000256" key="2">
    <source>
        <dbReference type="ARBA" id="ARBA00023015"/>
    </source>
</evidence>
<dbReference type="OrthoDB" id="8673707at2"/>
<dbReference type="PROSITE" id="PS50931">
    <property type="entry name" value="HTH_LYSR"/>
    <property type="match status" value="1"/>
</dbReference>
<dbReference type="GO" id="GO:0003700">
    <property type="term" value="F:DNA-binding transcription factor activity"/>
    <property type="evidence" value="ECO:0007669"/>
    <property type="project" value="InterPro"/>
</dbReference>
<evidence type="ECO:0000313" key="7">
    <source>
        <dbReference type="Proteomes" id="UP000283709"/>
    </source>
</evidence>
<dbReference type="FunFam" id="1.10.10.10:FF:000001">
    <property type="entry name" value="LysR family transcriptional regulator"/>
    <property type="match status" value="1"/>
</dbReference>
<comment type="similarity">
    <text evidence="1">Belongs to the LysR transcriptional regulatory family.</text>
</comment>
<dbReference type="Proteomes" id="UP000283709">
    <property type="component" value="Unassembled WGS sequence"/>
</dbReference>
<evidence type="ECO:0000313" key="6">
    <source>
        <dbReference type="EMBL" id="RKF51065.1"/>
    </source>
</evidence>
<keyword evidence="2" id="KW-0805">Transcription regulation</keyword>
<evidence type="ECO:0000256" key="1">
    <source>
        <dbReference type="ARBA" id="ARBA00009437"/>
    </source>
</evidence>
<dbReference type="GO" id="GO:0000976">
    <property type="term" value="F:transcription cis-regulatory region binding"/>
    <property type="evidence" value="ECO:0007669"/>
    <property type="project" value="TreeGrafter"/>
</dbReference>
<organism evidence="6 7">
    <name type="scientific">Paraburkholderia fungorum</name>
    <dbReference type="NCBI Taxonomy" id="134537"/>
    <lineage>
        <taxon>Bacteria</taxon>
        <taxon>Pseudomonadati</taxon>
        <taxon>Pseudomonadota</taxon>
        <taxon>Betaproteobacteria</taxon>
        <taxon>Burkholderiales</taxon>
        <taxon>Burkholderiaceae</taxon>
        <taxon>Paraburkholderia</taxon>
    </lineage>
</organism>
<dbReference type="InterPro" id="IPR000847">
    <property type="entry name" value="LysR_HTH_N"/>
</dbReference>